<dbReference type="Gene3D" id="3.30.565.10">
    <property type="entry name" value="Histidine kinase-like ATPase, C-terminal domain"/>
    <property type="match status" value="1"/>
</dbReference>
<dbReference type="SUPFAM" id="SSF52172">
    <property type="entry name" value="CheY-like"/>
    <property type="match status" value="3"/>
</dbReference>
<keyword evidence="5" id="KW-0808">Transferase</keyword>
<evidence type="ECO:0000259" key="11">
    <source>
        <dbReference type="PROSITE" id="PS50109"/>
    </source>
</evidence>
<dbReference type="Pfam" id="PF00072">
    <property type="entry name" value="Response_reg"/>
    <property type="match status" value="3"/>
</dbReference>
<dbReference type="PANTHER" id="PTHR45339:SF1">
    <property type="entry name" value="HYBRID SIGNAL TRANSDUCTION HISTIDINE KINASE J"/>
    <property type="match status" value="1"/>
</dbReference>
<dbReference type="PRINTS" id="PR00344">
    <property type="entry name" value="BCTRLSENSOR"/>
</dbReference>
<evidence type="ECO:0000256" key="2">
    <source>
        <dbReference type="ARBA" id="ARBA00004370"/>
    </source>
</evidence>
<dbReference type="SMART" id="SM00304">
    <property type="entry name" value="HAMP"/>
    <property type="match status" value="1"/>
</dbReference>
<dbReference type="CDD" id="cd00156">
    <property type="entry name" value="REC"/>
    <property type="match status" value="1"/>
</dbReference>
<keyword evidence="4 8" id="KW-0597">Phosphoprotein</keyword>
<feature type="domain" description="Response regulatory" evidence="12">
    <location>
        <begin position="1092"/>
        <end position="1209"/>
    </location>
</feature>
<evidence type="ECO:0000313" key="14">
    <source>
        <dbReference type="EMBL" id="MFC3105655.1"/>
    </source>
</evidence>
<feature type="modified residue" description="4-aspartylphosphate" evidence="8">
    <location>
        <position position="1142"/>
    </location>
</feature>
<feature type="modified residue" description="4-aspartylphosphate" evidence="8">
    <location>
        <position position="875"/>
    </location>
</feature>
<gene>
    <name evidence="14" type="ORF">ACFOSU_17415</name>
</gene>
<dbReference type="InterPro" id="IPR005467">
    <property type="entry name" value="His_kinase_dom"/>
</dbReference>
<dbReference type="CDD" id="cd16922">
    <property type="entry name" value="HATPase_EvgS-ArcB-TorS-like"/>
    <property type="match status" value="1"/>
</dbReference>
<comment type="subcellular location">
    <subcellularLocation>
        <location evidence="2">Membrane</location>
    </subcellularLocation>
</comment>
<dbReference type="Proteomes" id="UP001595462">
    <property type="component" value="Unassembled WGS sequence"/>
</dbReference>
<dbReference type="SMART" id="SM00448">
    <property type="entry name" value="REC"/>
    <property type="match status" value="3"/>
</dbReference>
<accession>A0ABV7EV53</accession>
<dbReference type="RefSeq" id="WP_380691192.1">
    <property type="nucleotide sequence ID" value="NZ_JBHRSS010000008.1"/>
</dbReference>
<dbReference type="InterPro" id="IPR003018">
    <property type="entry name" value="GAF"/>
</dbReference>
<evidence type="ECO:0000256" key="8">
    <source>
        <dbReference type="PROSITE-ProRule" id="PRU00169"/>
    </source>
</evidence>
<dbReference type="Pfam" id="PF05227">
    <property type="entry name" value="CHASE3"/>
    <property type="match status" value="1"/>
</dbReference>
<sequence length="1209" mass="132072">MTTTASRATPAAGLMNRLSIRQQLVGAIVCILLLFGVACVTSIAMFENVHDARNFADQVNTTLMQASELSDAVVRQEGALRGYALAALPRFLQTLSRMQERVDTTLQALADASGESPVQERRLRQIDALEQRWRSTVAEPIIAQVKAGQLDAARDRLIAGDGTRIFDPLRDTLGLYRADIQHQLDQSNAELEYRQQRARWLLLGVLIFGLCIGLLSIRAIVKRVTRPLSELTGTTARLAAGERDVHISFRERQDEIGAVSRALEHFRQIILEQDRQSWIRDNRARLSALMQRCRSARELGDVLLGELVPLCGAGYGAIFTPATLADEEQNFALLSRYGYDGDARQRFAPGEGLVGQVLVSREKVLLDDLPDGYVPIRSGLGGAAPTVLQLAPALVNDRVCAVIEMALFRQPSTSELELLDTLMPHIGLAFVSLARTQRATELFEQGREQTRALLESEQRLRSQQEALETVNAELRIQSEELSTQSEELRASEEELKVQSDELQAINEELRQKHELMSEQQAELSRLHTESEKRAEALARASQYKSDFLANMSHELRTPLNSLLILSRSLADNEQGNLDAEQAEAAQIIHESGSNLLGLINDILDLSKIEAGKMQVLPERSSVSALATRIRRSFAHMAQRKGLAFTVTVDDDVPETLITDAGKLEQIVRNLVSNALKFTERGTVAVVFTRPTADSRFRNAALDADAALAIEVTDDGIGIPADRLEQIFQAFEQVDASTSRTYGGTGLGLSISSELARLLGGEISVESRLGEGSRFTLTVATKLGPDNSGQTGDRPEEPASVAYADVAAPRHVVRDGRTGYAAARTPHLLIIDDDRQFAGVVAEAARKRGFECTTAADGERGLDMIRQQLPDAIVLDLGLPGMDGWAVLDRLKASDRTRDIPVHVVSAADDTGRSRQSGAVGYIQKPISRDDLDTVFARAQVLSGRPARRVLVVDDDREAHTAISHLLKNESVEITAVISGAQALAALDGKAFDCVVLDLRLPDISGFELLERIAAREGAPPVVVYSGRELSVEETRTLRAHTDSIVIKGSHAQERLLDEISLFFHRIADGSTTPTPVAAMPSVVPDADLAGQTVLLVDDDMRNTFALSRLLRARGLKVLMASDGFKALDQLAANDDVALVLMDIMMPGMDGYETMRRIRAQPAHATLPIIALTAKAMAGDRDKCIEAGANDYLPKPLDTDALLSLVRSLI</sequence>
<dbReference type="Gene3D" id="3.30.450.40">
    <property type="match status" value="1"/>
</dbReference>
<proteinExistence type="predicted"/>
<feature type="domain" description="HAMP" evidence="13">
    <location>
        <begin position="222"/>
        <end position="275"/>
    </location>
</feature>
<dbReference type="InterPro" id="IPR001789">
    <property type="entry name" value="Sig_transdc_resp-reg_receiver"/>
</dbReference>
<dbReference type="Pfam" id="PF02518">
    <property type="entry name" value="HATPase_c"/>
    <property type="match status" value="1"/>
</dbReference>
<dbReference type="CDD" id="cd06225">
    <property type="entry name" value="HAMP"/>
    <property type="match status" value="1"/>
</dbReference>
<dbReference type="InterPro" id="IPR003660">
    <property type="entry name" value="HAMP_dom"/>
</dbReference>
<comment type="caution">
    <text evidence="14">The sequence shown here is derived from an EMBL/GenBank/DDBJ whole genome shotgun (WGS) entry which is preliminary data.</text>
</comment>
<feature type="modified residue" description="4-aspartylphosphate" evidence="8">
    <location>
        <position position="997"/>
    </location>
</feature>
<dbReference type="Gene3D" id="1.10.287.130">
    <property type="match status" value="1"/>
</dbReference>
<dbReference type="SUPFAM" id="SSF55781">
    <property type="entry name" value="GAF domain-like"/>
    <property type="match status" value="1"/>
</dbReference>
<keyword evidence="9" id="KW-0175">Coiled coil</keyword>
<dbReference type="PROSITE" id="PS50885">
    <property type="entry name" value="HAMP"/>
    <property type="match status" value="1"/>
</dbReference>
<dbReference type="Gene3D" id="6.10.340.10">
    <property type="match status" value="1"/>
</dbReference>
<dbReference type="SMART" id="SM00387">
    <property type="entry name" value="HATPase_c"/>
    <property type="match status" value="1"/>
</dbReference>
<evidence type="ECO:0000313" key="15">
    <source>
        <dbReference type="Proteomes" id="UP001595462"/>
    </source>
</evidence>
<comment type="catalytic activity">
    <reaction evidence="1">
        <text>ATP + protein L-histidine = ADP + protein N-phospho-L-histidine.</text>
        <dbReference type="EC" id="2.7.13.3"/>
    </reaction>
</comment>
<dbReference type="InterPro" id="IPR003594">
    <property type="entry name" value="HATPase_dom"/>
</dbReference>
<dbReference type="CDD" id="cd17546">
    <property type="entry name" value="REC_hyHK_CKI1_RcsC-like"/>
    <property type="match status" value="1"/>
</dbReference>
<dbReference type="Pfam" id="PF13185">
    <property type="entry name" value="GAF_2"/>
    <property type="match status" value="1"/>
</dbReference>
<dbReference type="SUPFAM" id="SSF47384">
    <property type="entry name" value="Homodimeric domain of signal transducing histidine kinase"/>
    <property type="match status" value="1"/>
</dbReference>
<evidence type="ECO:0000256" key="7">
    <source>
        <dbReference type="ARBA" id="ARBA00023012"/>
    </source>
</evidence>
<name>A0ABV7EV53_9GAMM</name>
<dbReference type="PROSITE" id="PS50110">
    <property type="entry name" value="RESPONSE_REGULATORY"/>
    <property type="match status" value="3"/>
</dbReference>
<dbReference type="SMART" id="SM00388">
    <property type="entry name" value="HisKA"/>
    <property type="match status" value="1"/>
</dbReference>
<reference evidence="15" key="1">
    <citation type="journal article" date="2019" name="Int. J. Syst. Evol. Microbiol.">
        <title>The Global Catalogue of Microorganisms (GCM) 10K type strain sequencing project: providing services to taxonomists for standard genome sequencing and annotation.</title>
        <authorList>
            <consortium name="The Broad Institute Genomics Platform"/>
            <consortium name="The Broad Institute Genome Sequencing Center for Infectious Disease"/>
            <person name="Wu L."/>
            <person name="Ma J."/>
        </authorList>
    </citation>
    <scope>NUCLEOTIDE SEQUENCE [LARGE SCALE GENOMIC DNA]</scope>
    <source>
        <strain evidence="15">KCTC 52640</strain>
    </source>
</reference>
<dbReference type="InterPro" id="IPR004358">
    <property type="entry name" value="Sig_transdc_His_kin-like_C"/>
</dbReference>
<evidence type="ECO:0000256" key="6">
    <source>
        <dbReference type="ARBA" id="ARBA00022777"/>
    </source>
</evidence>
<feature type="domain" description="Response regulatory" evidence="12">
    <location>
        <begin position="948"/>
        <end position="1062"/>
    </location>
</feature>
<feature type="transmembrane region" description="Helical" evidence="10">
    <location>
        <begin position="200"/>
        <end position="221"/>
    </location>
</feature>
<evidence type="ECO:0000256" key="3">
    <source>
        <dbReference type="ARBA" id="ARBA00012438"/>
    </source>
</evidence>
<dbReference type="SUPFAM" id="SSF158472">
    <property type="entry name" value="HAMP domain-like"/>
    <property type="match status" value="1"/>
</dbReference>
<dbReference type="Pfam" id="PF00672">
    <property type="entry name" value="HAMP"/>
    <property type="match status" value="1"/>
</dbReference>
<keyword evidence="10" id="KW-0472">Membrane</keyword>
<feature type="domain" description="Response regulatory" evidence="12">
    <location>
        <begin position="826"/>
        <end position="939"/>
    </location>
</feature>
<dbReference type="Gene3D" id="3.40.50.2300">
    <property type="match status" value="3"/>
</dbReference>
<evidence type="ECO:0000256" key="9">
    <source>
        <dbReference type="SAM" id="Coils"/>
    </source>
</evidence>
<evidence type="ECO:0000259" key="13">
    <source>
        <dbReference type="PROSITE" id="PS50885"/>
    </source>
</evidence>
<dbReference type="InterPro" id="IPR011006">
    <property type="entry name" value="CheY-like_superfamily"/>
</dbReference>
<dbReference type="Pfam" id="PF00512">
    <property type="entry name" value="HisKA"/>
    <property type="match status" value="1"/>
</dbReference>
<dbReference type="SUPFAM" id="SSF55874">
    <property type="entry name" value="ATPase domain of HSP90 chaperone/DNA topoisomerase II/histidine kinase"/>
    <property type="match status" value="1"/>
</dbReference>
<evidence type="ECO:0000256" key="5">
    <source>
        <dbReference type="ARBA" id="ARBA00022679"/>
    </source>
</evidence>
<keyword evidence="6" id="KW-0418">Kinase</keyword>
<dbReference type="EC" id="2.7.13.3" evidence="3"/>
<feature type="transmembrane region" description="Helical" evidence="10">
    <location>
        <begin position="24"/>
        <end position="46"/>
    </location>
</feature>
<keyword evidence="10" id="KW-1133">Transmembrane helix</keyword>
<dbReference type="InterPro" id="IPR036890">
    <property type="entry name" value="HATPase_C_sf"/>
</dbReference>
<dbReference type="CDD" id="cd00082">
    <property type="entry name" value="HisKA"/>
    <property type="match status" value="1"/>
</dbReference>
<evidence type="ECO:0000256" key="10">
    <source>
        <dbReference type="SAM" id="Phobius"/>
    </source>
</evidence>
<dbReference type="InterPro" id="IPR007891">
    <property type="entry name" value="CHASE3"/>
</dbReference>
<dbReference type="InterPro" id="IPR003661">
    <property type="entry name" value="HisK_dim/P_dom"/>
</dbReference>
<dbReference type="InterPro" id="IPR029016">
    <property type="entry name" value="GAF-like_dom_sf"/>
</dbReference>
<keyword evidence="10" id="KW-0812">Transmembrane</keyword>
<feature type="domain" description="Histidine kinase" evidence="11">
    <location>
        <begin position="550"/>
        <end position="782"/>
    </location>
</feature>
<keyword evidence="15" id="KW-1185">Reference proteome</keyword>
<protein>
    <recommendedName>
        <fullName evidence="3">histidine kinase</fullName>
        <ecNumber evidence="3">2.7.13.3</ecNumber>
    </recommendedName>
</protein>
<organism evidence="14 15">
    <name type="scientific">Salinisphaera aquimarina</name>
    <dbReference type="NCBI Taxonomy" id="2094031"/>
    <lineage>
        <taxon>Bacteria</taxon>
        <taxon>Pseudomonadati</taxon>
        <taxon>Pseudomonadota</taxon>
        <taxon>Gammaproteobacteria</taxon>
        <taxon>Salinisphaerales</taxon>
        <taxon>Salinisphaeraceae</taxon>
        <taxon>Salinisphaera</taxon>
    </lineage>
</organism>
<keyword evidence="7" id="KW-0902">Two-component regulatory system</keyword>
<evidence type="ECO:0000256" key="1">
    <source>
        <dbReference type="ARBA" id="ARBA00000085"/>
    </source>
</evidence>
<dbReference type="EMBL" id="JBHRSS010000008">
    <property type="protein sequence ID" value="MFC3105655.1"/>
    <property type="molecule type" value="Genomic_DNA"/>
</dbReference>
<evidence type="ECO:0000259" key="12">
    <source>
        <dbReference type="PROSITE" id="PS50110"/>
    </source>
</evidence>
<evidence type="ECO:0000256" key="4">
    <source>
        <dbReference type="ARBA" id="ARBA00022553"/>
    </source>
</evidence>
<dbReference type="InterPro" id="IPR036097">
    <property type="entry name" value="HisK_dim/P_sf"/>
</dbReference>
<dbReference type="PANTHER" id="PTHR45339">
    <property type="entry name" value="HYBRID SIGNAL TRANSDUCTION HISTIDINE KINASE J"/>
    <property type="match status" value="1"/>
</dbReference>
<dbReference type="PROSITE" id="PS50109">
    <property type="entry name" value="HIS_KIN"/>
    <property type="match status" value="1"/>
</dbReference>
<feature type="coiled-coil region" evidence="9">
    <location>
        <begin position="453"/>
        <end position="526"/>
    </location>
</feature>